<reference evidence="2 3" key="1">
    <citation type="submission" date="2021-06" db="EMBL/GenBank/DDBJ databases">
        <title>Caerostris extrusa draft genome.</title>
        <authorList>
            <person name="Kono N."/>
            <person name="Arakawa K."/>
        </authorList>
    </citation>
    <scope>NUCLEOTIDE SEQUENCE [LARGE SCALE GENOMIC DNA]</scope>
</reference>
<keyword evidence="1" id="KW-0472">Membrane</keyword>
<keyword evidence="1" id="KW-1133">Transmembrane helix</keyword>
<feature type="transmembrane region" description="Helical" evidence="1">
    <location>
        <begin position="142"/>
        <end position="162"/>
    </location>
</feature>
<dbReference type="EMBL" id="BPLR01006412">
    <property type="protein sequence ID" value="GIY09652.1"/>
    <property type="molecule type" value="Genomic_DNA"/>
</dbReference>
<sequence length="182" mass="21190">MDTYEIKTLEFKYTDFQIICFVHIAGPLTTGMIFMTILIHCSEEFRILFEEKYSMMCSKQSICMGILMIAINIFYVLYLFVTPTMCMTLFFLIAKTYESVFQQIIRRKAYHLLSTDMSLKNMASVVDMIQKSTKLFQDIEKALSFCVFLGYVLVFVNFLNLVSINVSTIVCPFVRFGLQHLL</sequence>
<dbReference type="Proteomes" id="UP001054945">
    <property type="component" value="Unassembled WGS sequence"/>
</dbReference>
<evidence type="ECO:0000313" key="2">
    <source>
        <dbReference type="EMBL" id="GIY09652.1"/>
    </source>
</evidence>
<feature type="transmembrane region" description="Helical" evidence="1">
    <location>
        <begin position="16"/>
        <end position="41"/>
    </location>
</feature>
<name>A0AAV4QK64_CAEEX</name>
<comment type="caution">
    <text evidence="2">The sequence shown here is derived from an EMBL/GenBank/DDBJ whole genome shotgun (WGS) entry which is preliminary data.</text>
</comment>
<gene>
    <name evidence="2" type="ORF">CEXT_641661</name>
</gene>
<protein>
    <submittedName>
        <fullName evidence="2">Uncharacterized protein</fullName>
    </submittedName>
</protein>
<evidence type="ECO:0000313" key="3">
    <source>
        <dbReference type="Proteomes" id="UP001054945"/>
    </source>
</evidence>
<accession>A0AAV4QK64</accession>
<organism evidence="2 3">
    <name type="scientific">Caerostris extrusa</name>
    <name type="common">Bark spider</name>
    <name type="synonym">Caerostris bankana</name>
    <dbReference type="NCBI Taxonomy" id="172846"/>
    <lineage>
        <taxon>Eukaryota</taxon>
        <taxon>Metazoa</taxon>
        <taxon>Ecdysozoa</taxon>
        <taxon>Arthropoda</taxon>
        <taxon>Chelicerata</taxon>
        <taxon>Arachnida</taxon>
        <taxon>Araneae</taxon>
        <taxon>Araneomorphae</taxon>
        <taxon>Entelegynae</taxon>
        <taxon>Araneoidea</taxon>
        <taxon>Araneidae</taxon>
        <taxon>Caerostris</taxon>
    </lineage>
</organism>
<evidence type="ECO:0000256" key="1">
    <source>
        <dbReference type="SAM" id="Phobius"/>
    </source>
</evidence>
<proteinExistence type="predicted"/>
<keyword evidence="1" id="KW-0812">Transmembrane</keyword>
<keyword evidence="3" id="KW-1185">Reference proteome</keyword>
<dbReference type="AlphaFoldDB" id="A0AAV4QK64"/>
<feature type="transmembrane region" description="Helical" evidence="1">
    <location>
        <begin position="62"/>
        <end position="81"/>
    </location>
</feature>